<evidence type="ECO:0000313" key="2">
    <source>
        <dbReference type="EMBL" id="MCW7552278.1"/>
    </source>
</evidence>
<protein>
    <submittedName>
        <fullName evidence="2">Type II toxin-antitoxin system YafQ family toxin</fullName>
    </submittedName>
</protein>
<dbReference type="PANTHER" id="PTHR40588:SF1">
    <property type="entry name" value="MRNA INTERFERASE TOXIN YAFQ"/>
    <property type="match status" value="1"/>
</dbReference>
<dbReference type="SUPFAM" id="SSF143011">
    <property type="entry name" value="RelE-like"/>
    <property type="match status" value="1"/>
</dbReference>
<dbReference type="InterPro" id="IPR035093">
    <property type="entry name" value="RelE/ParE_toxin_dom_sf"/>
</dbReference>
<reference evidence="2 3" key="1">
    <citation type="submission" date="2022-10" db="EMBL/GenBank/DDBJ databases">
        <title>High-quality genome sequences of two octocoral-associated bacteria, Endozoicomonas euniceicola EF212 and Endozoicomonas gorgoniicola PS125.</title>
        <authorList>
            <person name="Chiou Y.-J."/>
            <person name="Chen Y.-H."/>
        </authorList>
    </citation>
    <scope>NUCLEOTIDE SEQUENCE [LARGE SCALE GENOMIC DNA]</scope>
    <source>
        <strain evidence="2 3">PS125</strain>
    </source>
</reference>
<sequence>MLKPVQSSKFKKDYKKVKKQNKDMDKLVEVLKLLINQKSLPAKNRDHTLTGSLNKYRECHIEPDWLLMYRIDGTKIVFERTGLHSELFR</sequence>
<dbReference type="Gene3D" id="3.30.2310.20">
    <property type="entry name" value="RelE-like"/>
    <property type="match status" value="1"/>
</dbReference>
<organism evidence="2 3">
    <name type="scientific">Endozoicomonas gorgoniicola</name>
    <dbReference type="NCBI Taxonomy" id="1234144"/>
    <lineage>
        <taxon>Bacteria</taxon>
        <taxon>Pseudomonadati</taxon>
        <taxon>Pseudomonadota</taxon>
        <taxon>Gammaproteobacteria</taxon>
        <taxon>Oceanospirillales</taxon>
        <taxon>Endozoicomonadaceae</taxon>
        <taxon>Endozoicomonas</taxon>
    </lineage>
</organism>
<dbReference type="Proteomes" id="UP001209854">
    <property type="component" value="Unassembled WGS sequence"/>
</dbReference>
<dbReference type="InterPro" id="IPR007712">
    <property type="entry name" value="RelE/ParE_toxin"/>
</dbReference>
<dbReference type="Pfam" id="PF15738">
    <property type="entry name" value="YafQ_toxin"/>
    <property type="match status" value="1"/>
</dbReference>
<evidence type="ECO:0000256" key="1">
    <source>
        <dbReference type="ARBA" id="ARBA00022649"/>
    </source>
</evidence>
<proteinExistence type="predicted"/>
<name>A0ABT3MSD9_9GAMM</name>
<dbReference type="InterPro" id="IPR004386">
    <property type="entry name" value="Toxin_YafQ-like"/>
</dbReference>
<comment type="caution">
    <text evidence="2">The sequence shown here is derived from an EMBL/GenBank/DDBJ whole genome shotgun (WGS) entry which is preliminary data.</text>
</comment>
<dbReference type="NCBIfam" id="TIGR02385">
    <property type="entry name" value="RelE_StbE"/>
    <property type="match status" value="1"/>
</dbReference>
<evidence type="ECO:0000313" key="3">
    <source>
        <dbReference type="Proteomes" id="UP001209854"/>
    </source>
</evidence>
<dbReference type="EMBL" id="JAPFCC010000001">
    <property type="protein sequence ID" value="MCW7552278.1"/>
    <property type="molecule type" value="Genomic_DNA"/>
</dbReference>
<dbReference type="PANTHER" id="PTHR40588">
    <property type="entry name" value="MRNA INTERFERASE TOXIN YAFQ"/>
    <property type="match status" value="1"/>
</dbReference>
<keyword evidence="3" id="KW-1185">Reference proteome</keyword>
<keyword evidence="1" id="KW-1277">Toxin-antitoxin system</keyword>
<dbReference type="RefSeq" id="WP_262567251.1">
    <property type="nucleotide sequence ID" value="NZ_JAPFCC010000001.1"/>
</dbReference>
<gene>
    <name evidence="2" type="ORF">NX722_06370</name>
</gene>
<accession>A0ABT3MSD9</accession>
<dbReference type="PIRSF" id="PIRSF006156">
    <property type="entry name" value="YafQ"/>
    <property type="match status" value="1"/>
</dbReference>